<organism evidence="13">
    <name type="scientific">Drosophila rhopaloa</name>
    <name type="common">Fruit fly</name>
    <dbReference type="NCBI Taxonomy" id="1041015"/>
    <lineage>
        <taxon>Eukaryota</taxon>
        <taxon>Metazoa</taxon>
        <taxon>Ecdysozoa</taxon>
        <taxon>Arthropoda</taxon>
        <taxon>Hexapoda</taxon>
        <taxon>Insecta</taxon>
        <taxon>Pterygota</taxon>
        <taxon>Neoptera</taxon>
        <taxon>Endopterygota</taxon>
        <taxon>Diptera</taxon>
        <taxon>Brachycera</taxon>
        <taxon>Muscomorpha</taxon>
        <taxon>Ephydroidea</taxon>
        <taxon>Drosophilidae</taxon>
        <taxon>Drosophila</taxon>
        <taxon>Sophophora</taxon>
    </lineage>
</organism>
<keyword evidence="2" id="KW-0964">Secreted</keyword>
<evidence type="ECO:0000259" key="12">
    <source>
        <dbReference type="PROSITE" id="PS50240"/>
    </source>
</evidence>
<name>A0A6P4FCB7_DRORH</name>
<dbReference type="Pfam" id="PF00089">
    <property type="entry name" value="Trypsin"/>
    <property type="match status" value="1"/>
</dbReference>
<evidence type="ECO:0000256" key="10">
    <source>
        <dbReference type="SAM" id="Phobius"/>
    </source>
</evidence>
<keyword evidence="3" id="KW-0645">Protease</keyword>
<gene>
    <name evidence="13" type="primary">LOC108050755</name>
</gene>
<keyword evidence="8" id="KW-1015">Disulfide bond</keyword>
<dbReference type="OrthoDB" id="547031at2759"/>
<feature type="chain" id="PRO_5027760117" evidence="11">
    <location>
        <begin position="24"/>
        <end position="280"/>
    </location>
</feature>
<evidence type="ECO:0000313" key="13">
    <source>
        <dbReference type="RefSeq" id="XP_016988080.1"/>
    </source>
</evidence>
<sequence length="280" mass="31129">MKVFTTGTVLVACLILLANEGSGFLLEEDCGTTRSPSRFRRLVNGENAERYSNPWMALVLNKGSFICSGSLITSRFVMTAATCVTNSPMQVILGEYERDCTSEKCSSSRNVIDIDKKIIHHNFGNTNQNAHDIALLQLATTVVFSDYIRPICLSDDFQLGQNVRLFNATGWGRTHSSESSSILQTTTLENIHRKYCNRRFSITLMRSQLCVGSNTSDTCNGDSGGPLSAQLTYENRTRTFQFGIVSFGSSFCSGLGIYTNVRRYMKWIIQTTGVNKKLLN</sequence>
<dbReference type="GO" id="GO:0006508">
    <property type="term" value="P:proteolysis"/>
    <property type="evidence" value="ECO:0007669"/>
    <property type="project" value="UniProtKB-KW"/>
</dbReference>
<dbReference type="RefSeq" id="XP_016988080.1">
    <property type="nucleotide sequence ID" value="XM_017132591.1"/>
</dbReference>
<dbReference type="SMART" id="SM00020">
    <property type="entry name" value="Tryp_SPc"/>
    <property type="match status" value="1"/>
</dbReference>
<evidence type="ECO:0000256" key="5">
    <source>
        <dbReference type="ARBA" id="ARBA00022801"/>
    </source>
</evidence>
<keyword evidence="7" id="KW-0865">Zymogen</keyword>
<dbReference type="AlphaFoldDB" id="A0A6P4FCB7"/>
<dbReference type="SUPFAM" id="SSF50494">
    <property type="entry name" value="Trypsin-like serine proteases"/>
    <property type="match status" value="1"/>
</dbReference>
<comment type="similarity">
    <text evidence="9">Belongs to the peptidase S1 family. CLIP subfamily.</text>
</comment>
<evidence type="ECO:0000256" key="1">
    <source>
        <dbReference type="ARBA" id="ARBA00004613"/>
    </source>
</evidence>
<keyword evidence="10" id="KW-1133">Transmembrane helix</keyword>
<dbReference type="CDD" id="cd00190">
    <property type="entry name" value="Tryp_SPc"/>
    <property type="match status" value="1"/>
</dbReference>
<dbReference type="PROSITE" id="PS00135">
    <property type="entry name" value="TRYPSIN_SER"/>
    <property type="match status" value="1"/>
</dbReference>
<keyword evidence="6" id="KW-0720">Serine protease</keyword>
<evidence type="ECO:0000256" key="6">
    <source>
        <dbReference type="ARBA" id="ARBA00022825"/>
    </source>
</evidence>
<dbReference type="GO" id="GO:0005576">
    <property type="term" value="C:extracellular region"/>
    <property type="evidence" value="ECO:0007669"/>
    <property type="project" value="UniProtKB-SubCell"/>
</dbReference>
<feature type="transmembrane region" description="Helical" evidence="10">
    <location>
        <begin position="240"/>
        <end position="261"/>
    </location>
</feature>
<dbReference type="InterPro" id="IPR009003">
    <property type="entry name" value="Peptidase_S1_PA"/>
</dbReference>
<keyword evidence="10" id="KW-0472">Membrane</keyword>
<evidence type="ECO:0000256" key="7">
    <source>
        <dbReference type="ARBA" id="ARBA00023145"/>
    </source>
</evidence>
<evidence type="ECO:0000256" key="4">
    <source>
        <dbReference type="ARBA" id="ARBA00022729"/>
    </source>
</evidence>
<keyword evidence="5" id="KW-0378">Hydrolase</keyword>
<dbReference type="RefSeq" id="XP_016988080.2">
    <property type="nucleotide sequence ID" value="XM_017132591.2"/>
</dbReference>
<dbReference type="InterPro" id="IPR001254">
    <property type="entry name" value="Trypsin_dom"/>
</dbReference>
<evidence type="ECO:0000256" key="3">
    <source>
        <dbReference type="ARBA" id="ARBA00022670"/>
    </source>
</evidence>
<comment type="subcellular location">
    <subcellularLocation>
        <location evidence="1">Secreted</location>
    </subcellularLocation>
</comment>
<evidence type="ECO:0000256" key="11">
    <source>
        <dbReference type="SAM" id="SignalP"/>
    </source>
</evidence>
<accession>A0A6P4FCB7</accession>
<evidence type="ECO:0000256" key="2">
    <source>
        <dbReference type="ARBA" id="ARBA00022525"/>
    </source>
</evidence>
<evidence type="ECO:0000256" key="8">
    <source>
        <dbReference type="ARBA" id="ARBA00023157"/>
    </source>
</evidence>
<dbReference type="FunFam" id="2.40.10.10:FF:000146">
    <property type="entry name" value="Serine protease 53"/>
    <property type="match status" value="1"/>
</dbReference>
<feature type="signal peptide" evidence="11">
    <location>
        <begin position="1"/>
        <end position="23"/>
    </location>
</feature>
<dbReference type="GeneID" id="108050755"/>
<evidence type="ECO:0000256" key="9">
    <source>
        <dbReference type="ARBA" id="ARBA00024195"/>
    </source>
</evidence>
<feature type="domain" description="Peptidase S1" evidence="12">
    <location>
        <begin position="42"/>
        <end position="273"/>
    </location>
</feature>
<dbReference type="Gene3D" id="2.40.10.10">
    <property type="entry name" value="Trypsin-like serine proteases"/>
    <property type="match status" value="2"/>
</dbReference>
<dbReference type="InterPro" id="IPR033116">
    <property type="entry name" value="TRYPSIN_SER"/>
</dbReference>
<protein>
    <submittedName>
        <fullName evidence="13">Chymotrypsinogen A</fullName>
    </submittedName>
</protein>
<dbReference type="PRINTS" id="PR00722">
    <property type="entry name" value="CHYMOTRYPSIN"/>
</dbReference>
<dbReference type="PANTHER" id="PTHR24256">
    <property type="entry name" value="TRYPTASE-RELATED"/>
    <property type="match status" value="1"/>
</dbReference>
<reference evidence="13" key="1">
    <citation type="submission" date="2025-08" db="UniProtKB">
        <authorList>
            <consortium name="RefSeq"/>
        </authorList>
    </citation>
    <scope>IDENTIFICATION</scope>
</reference>
<dbReference type="PROSITE" id="PS50240">
    <property type="entry name" value="TRYPSIN_DOM"/>
    <property type="match status" value="1"/>
</dbReference>
<dbReference type="InterPro" id="IPR001314">
    <property type="entry name" value="Peptidase_S1A"/>
</dbReference>
<dbReference type="InterPro" id="IPR051487">
    <property type="entry name" value="Ser/Thr_Proteases_Immune/Dev"/>
</dbReference>
<proteinExistence type="inferred from homology"/>
<keyword evidence="10" id="KW-0812">Transmembrane</keyword>
<dbReference type="GO" id="GO:0004252">
    <property type="term" value="F:serine-type endopeptidase activity"/>
    <property type="evidence" value="ECO:0007669"/>
    <property type="project" value="InterPro"/>
</dbReference>
<keyword evidence="4 11" id="KW-0732">Signal</keyword>
<dbReference type="InterPro" id="IPR043504">
    <property type="entry name" value="Peptidase_S1_PA_chymotrypsin"/>
</dbReference>